<protein>
    <submittedName>
        <fullName evidence="2">Uncharacterized protein</fullName>
    </submittedName>
</protein>
<comment type="caution">
    <text evidence="2">The sequence shown here is derived from an EMBL/GenBank/DDBJ whole genome shotgun (WGS) entry which is preliminary data.</text>
</comment>
<name>A0A3D8T3X3_9EURO</name>
<keyword evidence="3" id="KW-1185">Reference proteome</keyword>
<dbReference type="Pfam" id="PF10454">
    <property type="entry name" value="DUF2458"/>
    <property type="match status" value="1"/>
</dbReference>
<organism evidence="2 3">
    <name type="scientific">Aspergillus mulundensis</name>
    <dbReference type="NCBI Taxonomy" id="1810919"/>
    <lineage>
        <taxon>Eukaryota</taxon>
        <taxon>Fungi</taxon>
        <taxon>Dikarya</taxon>
        <taxon>Ascomycota</taxon>
        <taxon>Pezizomycotina</taxon>
        <taxon>Eurotiomycetes</taxon>
        <taxon>Eurotiomycetidae</taxon>
        <taxon>Eurotiales</taxon>
        <taxon>Aspergillaceae</taxon>
        <taxon>Aspergillus</taxon>
        <taxon>Aspergillus subgen. Nidulantes</taxon>
    </lineage>
</organism>
<feature type="compositionally biased region" description="Pro residues" evidence="1">
    <location>
        <begin position="33"/>
        <end position="57"/>
    </location>
</feature>
<dbReference type="AlphaFoldDB" id="A0A3D8T3X3"/>
<dbReference type="EMBL" id="PVWQ01000001">
    <property type="protein sequence ID" value="RDW93262.1"/>
    <property type="molecule type" value="Genomic_DNA"/>
</dbReference>
<gene>
    <name evidence="2" type="ORF">DSM5745_00584</name>
</gene>
<accession>A0A3D8T3X3</accession>
<feature type="region of interest" description="Disordered" evidence="1">
    <location>
        <begin position="24"/>
        <end position="78"/>
    </location>
</feature>
<evidence type="ECO:0000313" key="3">
    <source>
        <dbReference type="Proteomes" id="UP000256690"/>
    </source>
</evidence>
<dbReference type="OrthoDB" id="5363415at2759"/>
<dbReference type="RefSeq" id="XP_026608445.1">
    <property type="nucleotide sequence ID" value="XM_026742600.1"/>
</dbReference>
<sequence length="244" mass="27783">MSQDNAPDLNSILRTLSAFSNQNHAIEADNSYEPPPVQPLPVPQAQPQYPRQPPSSSPPSSQAQAQSQSQNREPSSSITTWPAALRQVMRTVAQNEDIQRRIRFLIQRQHDHERQWWKGREALVQKQSARKEKKRELDQVLRSIGAPVEEKDVSTAEEDIAEVHSYDIKVYRASKQMADAMLVELKALEVPFFCISKGLIASDANKQNHQHGPDTPDRQSRLSVDELTAFQQRMLELLQDLCKE</sequence>
<dbReference type="Proteomes" id="UP000256690">
    <property type="component" value="Unassembled WGS sequence"/>
</dbReference>
<evidence type="ECO:0000256" key="1">
    <source>
        <dbReference type="SAM" id="MobiDB-lite"/>
    </source>
</evidence>
<proteinExistence type="predicted"/>
<dbReference type="GeneID" id="38110954"/>
<evidence type="ECO:0000313" key="2">
    <source>
        <dbReference type="EMBL" id="RDW93262.1"/>
    </source>
</evidence>
<reference evidence="2 3" key="1">
    <citation type="journal article" date="2018" name="IMA Fungus">
        <title>IMA Genome-F 9: Draft genome sequence of Annulohypoxylon stygium, Aspergillus mulundensis, Berkeleyomyces basicola (syn. Thielaviopsis basicola), Ceratocystis smalleyi, two Cercospora beticola strains, Coleophoma cylindrospora, Fusarium fracticaudum, Phialophora cf. hyalina, and Morchella septimelata.</title>
        <authorList>
            <person name="Wingfield B.D."/>
            <person name="Bills G.F."/>
            <person name="Dong Y."/>
            <person name="Huang W."/>
            <person name="Nel W.J."/>
            <person name="Swalarsk-Parry B.S."/>
            <person name="Vaghefi N."/>
            <person name="Wilken P.M."/>
            <person name="An Z."/>
            <person name="de Beer Z.W."/>
            <person name="De Vos L."/>
            <person name="Chen L."/>
            <person name="Duong T.A."/>
            <person name="Gao Y."/>
            <person name="Hammerbacher A."/>
            <person name="Kikkert J.R."/>
            <person name="Li Y."/>
            <person name="Li H."/>
            <person name="Li K."/>
            <person name="Li Q."/>
            <person name="Liu X."/>
            <person name="Ma X."/>
            <person name="Naidoo K."/>
            <person name="Pethybridge S.J."/>
            <person name="Sun J."/>
            <person name="Steenkamp E.T."/>
            <person name="van der Nest M.A."/>
            <person name="van Wyk S."/>
            <person name="Wingfield M.J."/>
            <person name="Xiong C."/>
            <person name="Yue Q."/>
            <person name="Zhang X."/>
        </authorList>
    </citation>
    <scope>NUCLEOTIDE SEQUENCE [LARGE SCALE GENOMIC DNA]</scope>
    <source>
        <strain evidence="2 3">DSM 5745</strain>
    </source>
</reference>
<feature type="compositionally biased region" description="Low complexity" evidence="1">
    <location>
        <begin position="58"/>
        <end position="70"/>
    </location>
</feature>
<dbReference type="InterPro" id="IPR018858">
    <property type="entry name" value="DUF2458"/>
</dbReference>